<organism evidence="1 2">
    <name type="scientific">Syphacia muris</name>
    <dbReference type="NCBI Taxonomy" id="451379"/>
    <lineage>
        <taxon>Eukaryota</taxon>
        <taxon>Metazoa</taxon>
        <taxon>Ecdysozoa</taxon>
        <taxon>Nematoda</taxon>
        <taxon>Chromadorea</taxon>
        <taxon>Rhabditida</taxon>
        <taxon>Spirurina</taxon>
        <taxon>Oxyuridomorpha</taxon>
        <taxon>Oxyuroidea</taxon>
        <taxon>Oxyuridae</taxon>
        <taxon>Syphacia</taxon>
    </lineage>
</organism>
<proteinExistence type="predicted"/>
<evidence type="ECO:0000313" key="1">
    <source>
        <dbReference type="Proteomes" id="UP000046393"/>
    </source>
</evidence>
<reference evidence="2" key="1">
    <citation type="submission" date="2017-02" db="UniProtKB">
        <authorList>
            <consortium name="WormBaseParasite"/>
        </authorList>
    </citation>
    <scope>IDENTIFICATION</scope>
</reference>
<dbReference type="Proteomes" id="UP000046393">
    <property type="component" value="Unplaced"/>
</dbReference>
<dbReference type="WBParaSite" id="SMUV_0000528001-mRNA-1">
    <property type="protein sequence ID" value="SMUV_0000528001-mRNA-1"/>
    <property type="gene ID" value="SMUV_0000528001"/>
</dbReference>
<protein>
    <submittedName>
        <fullName evidence="2">DUF4258 domain-containing protein</fullName>
    </submittedName>
</protein>
<accession>A0A0N5AL78</accession>
<dbReference type="AlphaFoldDB" id="A0A0N5AL78"/>
<sequence>MHQSRESVEIVLQEVCVQHLSSDTMKREMAKQEFQYQKDDEICYGCLERGYCVTLSVMHVSILLNTAPDGE</sequence>
<name>A0A0N5AL78_9BILA</name>
<keyword evidence="1" id="KW-1185">Reference proteome</keyword>
<evidence type="ECO:0000313" key="2">
    <source>
        <dbReference type="WBParaSite" id="SMUV_0000528001-mRNA-1"/>
    </source>
</evidence>